<dbReference type="InterPro" id="IPR029002">
    <property type="entry name" value="PLPC/GPLD1"/>
</dbReference>
<evidence type="ECO:0000313" key="2">
    <source>
        <dbReference type="EMBL" id="TVM33668.1"/>
    </source>
</evidence>
<accession>A0A6P1ZH04</accession>
<evidence type="ECO:0000259" key="1">
    <source>
        <dbReference type="Pfam" id="PF00882"/>
    </source>
</evidence>
<organism evidence="2 3">
    <name type="scientific">Oceanidesulfovibrio marinus</name>
    <dbReference type="NCBI Taxonomy" id="370038"/>
    <lineage>
        <taxon>Bacteria</taxon>
        <taxon>Pseudomonadati</taxon>
        <taxon>Thermodesulfobacteriota</taxon>
        <taxon>Desulfovibrionia</taxon>
        <taxon>Desulfovibrionales</taxon>
        <taxon>Desulfovibrionaceae</taxon>
        <taxon>Oceanidesulfovibrio</taxon>
    </lineage>
</organism>
<sequence>MIPPLRLLNLHHHARCIFPLGQSVVIFGAGTFPGDVTPPIHARASNQDSMTRTTRFITTSARTVVPLVSILLAGLLFVLLDVREALAWGPGVHMAIGHALIAGAGNLSSATAALLAQFPGPFLYGCLAADFFVGKGVRYVEGHSHNWATGHAMLREIKQGADPALRAYALGYLAHLAADTVAHNFFVPNLLAIMPMRGTLSHTMLEWEADRRVTWCPRETNSILAAPPAGADASLLRATGRRKLPFLLRKGLMRSGVVLQSPPVGNSVITSVRRAALPPRLDPFCDVMLERSRAAAADVLRQPEDSQVLHIDPIGARNQMAVRRFQPGARINLGTLRKELPDMLDSRSRMLVDPLEAPRFPLDERLVCLPAFSADAA</sequence>
<evidence type="ECO:0000313" key="3">
    <source>
        <dbReference type="Proteomes" id="UP000434052"/>
    </source>
</evidence>
<dbReference type="Proteomes" id="UP000434052">
    <property type="component" value="Unassembled WGS sequence"/>
</dbReference>
<dbReference type="OrthoDB" id="9786483at2"/>
<reference evidence="2 3" key="1">
    <citation type="submission" date="2018-06" db="EMBL/GenBank/DDBJ databases">
        <title>Complete genome of Desulfovibrio marinus P48SEP.</title>
        <authorList>
            <person name="Crispim J.S."/>
            <person name="Vidigal P.M.P."/>
            <person name="Silva L.C.F."/>
            <person name="Araujo L.C."/>
            <person name="Laguardia C.N."/>
            <person name="Dias R.S."/>
            <person name="Sousa M.P."/>
            <person name="Paula S.O."/>
            <person name="Silva C."/>
        </authorList>
    </citation>
    <scope>NUCLEOTIDE SEQUENCE [LARGE SCALE GENOMIC DNA]</scope>
    <source>
        <strain evidence="2 3">P48SEP</strain>
    </source>
</reference>
<dbReference type="AlphaFoldDB" id="A0A6P1ZH04"/>
<protein>
    <submittedName>
        <fullName evidence="2">Phospholipase</fullName>
    </submittedName>
</protein>
<gene>
    <name evidence="2" type="ORF">DQK91_10585</name>
</gene>
<feature type="domain" description="Phospholipase C/D" evidence="1">
    <location>
        <begin position="92"/>
        <end position="212"/>
    </location>
</feature>
<comment type="caution">
    <text evidence="2">The sequence shown here is derived from an EMBL/GenBank/DDBJ whole genome shotgun (WGS) entry which is preliminary data.</text>
</comment>
<proteinExistence type="predicted"/>
<dbReference type="Pfam" id="PF00882">
    <property type="entry name" value="Zn_dep_PLPC"/>
    <property type="match status" value="1"/>
</dbReference>
<dbReference type="EMBL" id="QMIF01000006">
    <property type="protein sequence ID" value="TVM33668.1"/>
    <property type="molecule type" value="Genomic_DNA"/>
</dbReference>
<name>A0A6P1ZH04_9BACT</name>